<reference evidence="1" key="1">
    <citation type="journal article" date="2012" name="Science">
        <title>Fermentation, hydrogen, and sulfur metabolism in multiple uncultivated bacterial phyla.</title>
        <authorList>
            <person name="Wrighton K.C."/>
            <person name="Thomas B.C."/>
            <person name="Sharon I."/>
            <person name="Miller C.S."/>
            <person name="Castelle C.J."/>
            <person name="VerBerkmoes N.C."/>
            <person name="Wilkins M.J."/>
            <person name="Hettich R.L."/>
            <person name="Lipton M.S."/>
            <person name="Williams K.H."/>
            <person name="Long P.E."/>
            <person name="Banfield J.F."/>
        </authorList>
    </citation>
    <scope>NUCLEOTIDE SEQUENCE [LARGE SCALE GENOMIC DNA]</scope>
</reference>
<dbReference type="AlphaFoldDB" id="K2G1N0"/>
<sequence length="165" mass="20268">MSDLNSGHNNWKTSVIDKSFHIDDATISESFWYDIECFLEWDSLFISHEFDLERKIHDCWWNYYLVEYKDKALRDNEKNLIQKNYKFKDKHLSESLPWWLQLWEVSWSFESNWRFFIILDAHNPLINWIDTITFRWIIVNASKYFESTKSGETVNKTNERYKDIM</sequence>
<dbReference type="EMBL" id="AMFJ01000373">
    <property type="protein sequence ID" value="EKE28112.1"/>
    <property type="molecule type" value="Genomic_DNA"/>
</dbReference>
<name>K2G1N0_9BACT</name>
<comment type="caution">
    <text evidence="1">The sequence shown here is derived from an EMBL/GenBank/DDBJ whole genome shotgun (WGS) entry which is preliminary data.</text>
</comment>
<proteinExistence type="predicted"/>
<organism evidence="1">
    <name type="scientific">uncultured bacterium</name>
    <name type="common">gcode 4</name>
    <dbReference type="NCBI Taxonomy" id="1234023"/>
    <lineage>
        <taxon>Bacteria</taxon>
        <taxon>environmental samples</taxon>
    </lineage>
</organism>
<evidence type="ECO:0000313" key="1">
    <source>
        <dbReference type="EMBL" id="EKE28112.1"/>
    </source>
</evidence>
<protein>
    <submittedName>
        <fullName evidence="1">Uncharacterized protein</fullName>
    </submittedName>
</protein>
<accession>K2G1N0</accession>
<gene>
    <name evidence="1" type="ORF">ACD_3C00099G0001</name>
</gene>